<keyword evidence="1" id="KW-1133">Transmembrane helix</keyword>
<feature type="transmembrane region" description="Helical" evidence="1">
    <location>
        <begin position="21"/>
        <end position="48"/>
    </location>
</feature>
<feature type="transmembrane region" description="Helical" evidence="1">
    <location>
        <begin position="68"/>
        <end position="92"/>
    </location>
</feature>
<feature type="transmembrane region" description="Helical" evidence="1">
    <location>
        <begin position="126"/>
        <end position="145"/>
    </location>
</feature>
<dbReference type="EMBL" id="FQWZ01000001">
    <property type="protein sequence ID" value="SHG44512.1"/>
    <property type="molecule type" value="Genomic_DNA"/>
</dbReference>
<feature type="transmembrane region" description="Helical" evidence="1">
    <location>
        <begin position="99"/>
        <end position="120"/>
    </location>
</feature>
<accession>A0A1M5JV69</accession>
<evidence type="ECO:0000313" key="2">
    <source>
        <dbReference type="EMBL" id="SHG44512.1"/>
    </source>
</evidence>
<evidence type="ECO:0000313" key="3">
    <source>
        <dbReference type="Proteomes" id="UP000199758"/>
    </source>
</evidence>
<sequence>MMASRSTTETSMGGYRFLLGVAGVTLLMGLAMVLLPGVTLQAFGLMIYRDAAAMPAQFSPEAVRYIQLVHAVLGATIVGWAVLIGGVVVGALRRGESRALLWLTASIAAWFVPDTAYSLISGYWQNAVFNLLFAAAFGVALWQGARRRTPAMSRSER</sequence>
<keyword evidence="3" id="KW-1185">Reference proteome</keyword>
<name>A0A1M5JV69_9GAMM</name>
<dbReference type="Proteomes" id="UP000199758">
    <property type="component" value="Unassembled WGS sequence"/>
</dbReference>
<evidence type="ECO:0000256" key="1">
    <source>
        <dbReference type="SAM" id="Phobius"/>
    </source>
</evidence>
<protein>
    <submittedName>
        <fullName evidence="2">Uncharacterized protein</fullName>
    </submittedName>
</protein>
<keyword evidence="1" id="KW-0812">Transmembrane</keyword>
<keyword evidence="1" id="KW-0472">Membrane</keyword>
<gene>
    <name evidence="2" type="ORF">SAMN04488068_0225</name>
</gene>
<dbReference type="AlphaFoldDB" id="A0A1M5JV69"/>
<dbReference type="STRING" id="490188.SAMN04488068_0225"/>
<proteinExistence type="predicted"/>
<reference evidence="2 3" key="1">
    <citation type="submission" date="2016-11" db="EMBL/GenBank/DDBJ databases">
        <authorList>
            <person name="Jaros S."/>
            <person name="Januszkiewicz K."/>
            <person name="Wedrychowicz H."/>
        </authorList>
    </citation>
    <scope>NUCLEOTIDE SEQUENCE [LARGE SCALE GENOMIC DNA]</scope>
    <source>
        <strain evidence="2 3">CGMCC 1.7049</strain>
    </source>
</reference>
<organism evidence="2 3">
    <name type="scientific">Hydrocarboniphaga daqingensis</name>
    <dbReference type="NCBI Taxonomy" id="490188"/>
    <lineage>
        <taxon>Bacteria</taxon>
        <taxon>Pseudomonadati</taxon>
        <taxon>Pseudomonadota</taxon>
        <taxon>Gammaproteobacteria</taxon>
        <taxon>Nevskiales</taxon>
        <taxon>Nevskiaceae</taxon>
        <taxon>Hydrocarboniphaga</taxon>
    </lineage>
</organism>